<keyword evidence="2" id="KW-0472">Membrane</keyword>
<feature type="signal peptide" evidence="3">
    <location>
        <begin position="1"/>
        <end position="18"/>
    </location>
</feature>
<evidence type="ECO:0000256" key="2">
    <source>
        <dbReference type="SAM" id="Phobius"/>
    </source>
</evidence>
<evidence type="ECO:0000256" key="1">
    <source>
        <dbReference type="SAM" id="MobiDB-lite"/>
    </source>
</evidence>
<evidence type="ECO:0000313" key="4">
    <source>
        <dbReference type="EMBL" id="GAA5480834.1"/>
    </source>
</evidence>
<gene>
    <name evidence="4" type="ORF">Hsar01_00038</name>
</gene>
<name>A0ABP9UHR2_9BACT</name>
<protein>
    <submittedName>
        <fullName evidence="4">Uncharacterized protein</fullName>
    </submittedName>
</protein>
<dbReference type="RefSeq" id="WP_353564993.1">
    <property type="nucleotide sequence ID" value="NZ_BAABRI010000001.1"/>
</dbReference>
<feature type="transmembrane region" description="Helical" evidence="2">
    <location>
        <begin position="242"/>
        <end position="261"/>
    </location>
</feature>
<feature type="chain" id="PRO_5047123216" evidence="3">
    <location>
        <begin position="19"/>
        <end position="267"/>
    </location>
</feature>
<dbReference type="Proteomes" id="UP001476282">
    <property type="component" value="Unassembled WGS sequence"/>
</dbReference>
<keyword evidence="5" id="KW-1185">Reference proteome</keyword>
<evidence type="ECO:0000313" key="5">
    <source>
        <dbReference type="Proteomes" id="UP001476282"/>
    </source>
</evidence>
<dbReference type="EMBL" id="BAABRI010000001">
    <property type="protein sequence ID" value="GAA5480834.1"/>
    <property type="molecule type" value="Genomic_DNA"/>
</dbReference>
<evidence type="ECO:0000256" key="3">
    <source>
        <dbReference type="SAM" id="SignalP"/>
    </source>
</evidence>
<proteinExistence type="predicted"/>
<sequence>MKWILLFLLMFTLAPCRAIVSPPEEEAAALEEWKTKIENCGSLPDAEKFGLLIEAINKLHQPSIYANQAASLPVHQRAVAALSSSEGYADYFADRIRGLKHRGLEENSPAYHRYLTERRWIFSALSQIHTPEMVEMFAGFLDDNDERRLPDLEATLGQASASKLAGMLEDPPVNSSSRMDLWLEWRDRVREGKQTYAFKGSKKRYDFQGEVMAPPPRPRRSFDERNPEPVAESGKKPPRSPVAVIAGTLLVLALAAAFWKWRTRPTR</sequence>
<keyword evidence="2" id="KW-0812">Transmembrane</keyword>
<comment type="caution">
    <text evidence="4">The sequence shown here is derived from an EMBL/GenBank/DDBJ whole genome shotgun (WGS) entry which is preliminary data.</text>
</comment>
<organism evidence="4 5">
    <name type="scientific">Haloferula sargassicola</name>
    <dbReference type="NCBI Taxonomy" id="490096"/>
    <lineage>
        <taxon>Bacteria</taxon>
        <taxon>Pseudomonadati</taxon>
        <taxon>Verrucomicrobiota</taxon>
        <taxon>Verrucomicrobiia</taxon>
        <taxon>Verrucomicrobiales</taxon>
        <taxon>Verrucomicrobiaceae</taxon>
        <taxon>Haloferula</taxon>
    </lineage>
</organism>
<accession>A0ABP9UHR2</accession>
<keyword evidence="2" id="KW-1133">Transmembrane helix</keyword>
<reference evidence="4 5" key="1">
    <citation type="submission" date="2024-02" db="EMBL/GenBank/DDBJ databases">
        <title>Haloferula sargassicola NBRC 104335.</title>
        <authorList>
            <person name="Ichikawa N."/>
            <person name="Katano-Makiyama Y."/>
            <person name="Hidaka K."/>
        </authorList>
    </citation>
    <scope>NUCLEOTIDE SEQUENCE [LARGE SCALE GENOMIC DNA]</scope>
    <source>
        <strain evidence="4 5">NBRC 104335</strain>
    </source>
</reference>
<feature type="region of interest" description="Disordered" evidence="1">
    <location>
        <begin position="207"/>
        <end position="239"/>
    </location>
</feature>
<keyword evidence="3" id="KW-0732">Signal</keyword>